<feature type="compositionally biased region" description="Low complexity" evidence="1">
    <location>
        <begin position="197"/>
        <end position="207"/>
    </location>
</feature>
<dbReference type="AlphaFoldDB" id="A0A9W7GET2"/>
<evidence type="ECO:0000313" key="2">
    <source>
        <dbReference type="EMBL" id="GMI43518.1"/>
    </source>
</evidence>
<gene>
    <name evidence="2" type="ORF">TrCOL_g2206</name>
</gene>
<name>A0A9W7GET2_9STRA</name>
<feature type="non-terminal residue" evidence="2">
    <location>
        <position position="1"/>
    </location>
</feature>
<reference evidence="3" key="1">
    <citation type="journal article" date="2023" name="Commun. Biol.">
        <title>Genome analysis of Parmales, the sister group of diatoms, reveals the evolutionary specialization of diatoms from phago-mixotrophs to photoautotrophs.</title>
        <authorList>
            <person name="Ban H."/>
            <person name="Sato S."/>
            <person name="Yoshikawa S."/>
            <person name="Yamada K."/>
            <person name="Nakamura Y."/>
            <person name="Ichinomiya M."/>
            <person name="Sato N."/>
            <person name="Blanc-Mathieu R."/>
            <person name="Endo H."/>
            <person name="Kuwata A."/>
            <person name="Ogata H."/>
        </authorList>
    </citation>
    <scope>NUCLEOTIDE SEQUENCE [LARGE SCALE GENOMIC DNA]</scope>
</reference>
<organism evidence="2 3">
    <name type="scientific">Triparma columacea</name>
    <dbReference type="NCBI Taxonomy" id="722753"/>
    <lineage>
        <taxon>Eukaryota</taxon>
        <taxon>Sar</taxon>
        <taxon>Stramenopiles</taxon>
        <taxon>Ochrophyta</taxon>
        <taxon>Bolidophyceae</taxon>
        <taxon>Parmales</taxon>
        <taxon>Triparmaceae</taxon>
        <taxon>Triparma</taxon>
    </lineage>
</organism>
<evidence type="ECO:0000313" key="3">
    <source>
        <dbReference type="Proteomes" id="UP001165065"/>
    </source>
</evidence>
<feature type="region of interest" description="Disordered" evidence="1">
    <location>
        <begin position="131"/>
        <end position="207"/>
    </location>
</feature>
<protein>
    <submittedName>
        <fullName evidence="2">Uncharacterized protein</fullName>
    </submittedName>
</protein>
<dbReference type="EMBL" id="BRYA01001454">
    <property type="protein sequence ID" value="GMI43518.1"/>
    <property type="molecule type" value="Genomic_DNA"/>
</dbReference>
<keyword evidence="3" id="KW-1185">Reference proteome</keyword>
<feature type="compositionally biased region" description="Gly residues" evidence="1">
    <location>
        <begin position="182"/>
        <end position="196"/>
    </location>
</feature>
<proteinExistence type="predicted"/>
<comment type="caution">
    <text evidence="2">The sequence shown here is derived from an EMBL/GenBank/DDBJ whole genome shotgun (WGS) entry which is preliminary data.</text>
</comment>
<feature type="compositionally biased region" description="Basic and acidic residues" evidence="1">
    <location>
        <begin position="131"/>
        <end position="150"/>
    </location>
</feature>
<evidence type="ECO:0000256" key="1">
    <source>
        <dbReference type="SAM" id="MobiDB-lite"/>
    </source>
</evidence>
<sequence length="207" mass="21827">SQAMAANFAKRLTKVILEKASKQREYHAAESDLQASCAEAKAGTEAWRNAYVNKPSNLDLVVENASLKLQNSRLQGNLDLASSKNSVTTVVTNPDTDAPDGMFLARAASPAPERGTGIPSLSPLLSISDLLHPDDRSLTTPTRDSKKLREANQGSGSKRPRKRGGTCKLNASRTDSSDEEGGGGGYESEKGGGGGNESESSESIGYD</sequence>
<accession>A0A9W7GET2</accession>
<dbReference type="Proteomes" id="UP001165065">
    <property type="component" value="Unassembled WGS sequence"/>
</dbReference>